<dbReference type="PANTHER" id="PTHR32071:SF117">
    <property type="entry name" value="PTS-DEPENDENT DIHYDROXYACETONE KINASE OPERON REGULATORY PROTEIN-RELATED"/>
    <property type="match status" value="1"/>
</dbReference>
<dbReference type="PROSITE" id="PS00676">
    <property type="entry name" value="SIGMA54_INTERACT_2"/>
    <property type="match status" value="1"/>
</dbReference>
<dbReference type="InterPro" id="IPR025943">
    <property type="entry name" value="Sigma_54_int_dom_ATP-bd_2"/>
</dbReference>
<dbReference type="SUPFAM" id="SSF52540">
    <property type="entry name" value="P-loop containing nucleoside triphosphate hydrolases"/>
    <property type="match status" value="1"/>
</dbReference>
<feature type="domain" description="PAC" evidence="9">
    <location>
        <begin position="108"/>
        <end position="160"/>
    </location>
</feature>
<dbReference type="PROSITE" id="PS00688">
    <property type="entry name" value="SIGMA54_INTERACT_3"/>
    <property type="match status" value="1"/>
</dbReference>
<dbReference type="InterPro" id="IPR000700">
    <property type="entry name" value="PAS-assoc_C"/>
</dbReference>
<dbReference type="GO" id="GO:0043565">
    <property type="term" value="F:sequence-specific DNA binding"/>
    <property type="evidence" value="ECO:0007669"/>
    <property type="project" value="InterPro"/>
</dbReference>
<keyword evidence="4" id="KW-0238">DNA-binding</keyword>
<dbReference type="CDD" id="cd00009">
    <property type="entry name" value="AAA"/>
    <property type="match status" value="1"/>
</dbReference>
<evidence type="ECO:0000256" key="3">
    <source>
        <dbReference type="ARBA" id="ARBA00023015"/>
    </source>
</evidence>
<evidence type="ECO:0000259" key="7">
    <source>
        <dbReference type="PROSITE" id="PS50045"/>
    </source>
</evidence>
<dbReference type="FunFam" id="3.40.50.300:FF:000006">
    <property type="entry name" value="DNA-binding transcriptional regulator NtrC"/>
    <property type="match status" value="1"/>
</dbReference>
<dbReference type="Gene3D" id="1.10.8.60">
    <property type="match status" value="1"/>
</dbReference>
<gene>
    <name evidence="10" type="ORF">OLMES_1416</name>
</gene>
<evidence type="ECO:0000259" key="8">
    <source>
        <dbReference type="PROSITE" id="PS50112"/>
    </source>
</evidence>
<evidence type="ECO:0000256" key="1">
    <source>
        <dbReference type="ARBA" id="ARBA00022741"/>
    </source>
</evidence>
<evidence type="ECO:0000256" key="6">
    <source>
        <dbReference type="SAM" id="Coils"/>
    </source>
</evidence>
<dbReference type="InterPro" id="IPR009057">
    <property type="entry name" value="Homeodomain-like_sf"/>
</dbReference>
<dbReference type="PROSITE" id="PS50113">
    <property type="entry name" value="PAC"/>
    <property type="match status" value="1"/>
</dbReference>
<evidence type="ECO:0000256" key="5">
    <source>
        <dbReference type="ARBA" id="ARBA00023163"/>
    </source>
</evidence>
<dbReference type="InterPro" id="IPR003593">
    <property type="entry name" value="AAA+_ATPase"/>
</dbReference>
<evidence type="ECO:0000256" key="2">
    <source>
        <dbReference type="ARBA" id="ARBA00022840"/>
    </source>
</evidence>
<dbReference type="InterPro" id="IPR025944">
    <property type="entry name" value="Sigma_54_int_dom_CS"/>
</dbReference>
<protein>
    <submittedName>
        <fullName evidence="10">Sigma-54 dependent transcriptional regulator/sensory box protein</fullName>
    </submittedName>
</protein>
<keyword evidence="6" id="KW-0175">Coiled coil</keyword>
<dbReference type="GO" id="GO:0006355">
    <property type="term" value="P:regulation of DNA-templated transcription"/>
    <property type="evidence" value="ECO:0007669"/>
    <property type="project" value="InterPro"/>
</dbReference>
<dbReference type="SUPFAM" id="SSF46689">
    <property type="entry name" value="Homeodomain-like"/>
    <property type="match status" value="1"/>
</dbReference>
<keyword evidence="1" id="KW-0547">Nucleotide-binding</keyword>
<dbReference type="AlphaFoldDB" id="A0A1Y0I7W7"/>
<reference evidence="10 11" key="1">
    <citation type="submission" date="2017-05" db="EMBL/GenBank/DDBJ databases">
        <title>Genomic insights into alkan degradation activity of Oleiphilus messinensis.</title>
        <authorList>
            <person name="Kozyavkin S.A."/>
            <person name="Slesarev A.I."/>
            <person name="Golyshin P.N."/>
            <person name="Korzhenkov A."/>
            <person name="Golyshina O.N."/>
            <person name="Toshchakov S.V."/>
        </authorList>
    </citation>
    <scope>NUCLEOTIDE SEQUENCE [LARGE SCALE GENOMIC DNA]</scope>
    <source>
        <strain evidence="10 11">ME102</strain>
    </source>
</reference>
<dbReference type="CDD" id="cd00130">
    <property type="entry name" value="PAS"/>
    <property type="match status" value="1"/>
</dbReference>
<name>A0A1Y0I7W7_9GAMM</name>
<feature type="domain" description="PAS" evidence="8">
    <location>
        <begin position="30"/>
        <end position="82"/>
    </location>
</feature>
<dbReference type="Proteomes" id="UP000196027">
    <property type="component" value="Chromosome"/>
</dbReference>
<dbReference type="Pfam" id="PF00989">
    <property type="entry name" value="PAS"/>
    <property type="match status" value="1"/>
</dbReference>
<keyword evidence="3" id="KW-0805">Transcription regulation</keyword>
<proteinExistence type="predicted"/>
<dbReference type="Gene3D" id="1.10.10.60">
    <property type="entry name" value="Homeodomain-like"/>
    <property type="match status" value="1"/>
</dbReference>
<dbReference type="KEGG" id="ome:OLMES_1416"/>
<dbReference type="InterPro" id="IPR000014">
    <property type="entry name" value="PAS"/>
</dbReference>
<dbReference type="EMBL" id="CP021425">
    <property type="protein sequence ID" value="ARU55493.1"/>
    <property type="molecule type" value="Genomic_DNA"/>
</dbReference>
<feature type="coiled-coil region" evidence="6">
    <location>
        <begin position="151"/>
        <end position="185"/>
    </location>
</feature>
<dbReference type="SMART" id="SM00382">
    <property type="entry name" value="AAA"/>
    <property type="match status" value="1"/>
</dbReference>
<evidence type="ECO:0000256" key="4">
    <source>
        <dbReference type="ARBA" id="ARBA00023125"/>
    </source>
</evidence>
<accession>A0A1Y0I7W7</accession>
<dbReference type="PROSITE" id="PS50112">
    <property type="entry name" value="PAS"/>
    <property type="match status" value="1"/>
</dbReference>
<dbReference type="InterPro" id="IPR058031">
    <property type="entry name" value="AAA_lid_NorR"/>
</dbReference>
<dbReference type="SUPFAM" id="SSF55785">
    <property type="entry name" value="PYP-like sensor domain (PAS domain)"/>
    <property type="match status" value="1"/>
</dbReference>
<dbReference type="PANTHER" id="PTHR32071">
    <property type="entry name" value="TRANSCRIPTIONAL REGULATORY PROTEIN"/>
    <property type="match status" value="1"/>
</dbReference>
<dbReference type="InterPro" id="IPR027417">
    <property type="entry name" value="P-loop_NTPase"/>
</dbReference>
<evidence type="ECO:0000313" key="11">
    <source>
        <dbReference type="Proteomes" id="UP000196027"/>
    </source>
</evidence>
<keyword evidence="5" id="KW-0804">Transcription</keyword>
<dbReference type="InterPro" id="IPR025662">
    <property type="entry name" value="Sigma_54_int_dom_ATP-bd_1"/>
</dbReference>
<dbReference type="Gene3D" id="3.30.450.20">
    <property type="entry name" value="PAS domain"/>
    <property type="match status" value="1"/>
</dbReference>
<dbReference type="Pfam" id="PF25601">
    <property type="entry name" value="AAA_lid_14"/>
    <property type="match status" value="1"/>
</dbReference>
<evidence type="ECO:0000313" key="10">
    <source>
        <dbReference type="EMBL" id="ARU55493.1"/>
    </source>
</evidence>
<dbReference type="NCBIfam" id="TIGR00229">
    <property type="entry name" value="sensory_box"/>
    <property type="match status" value="1"/>
</dbReference>
<dbReference type="PROSITE" id="PS50045">
    <property type="entry name" value="SIGMA54_INTERACT_4"/>
    <property type="match status" value="1"/>
</dbReference>
<dbReference type="InterPro" id="IPR002078">
    <property type="entry name" value="Sigma_54_int"/>
</dbReference>
<organism evidence="10 11">
    <name type="scientific">Oleiphilus messinensis</name>
    <dbReference type="NCBI Taxonomy" id="141451"/>
    <lineage>
        <taxon>Bacteria</taxon>
        <taxon>Pseudomonadati</taxon>
        <taxon>Pseudomonadota</taxon>
        <taxon>Gammaproteobacteria</taxon>
        <taxon>Oceanospirillales</taxon>
        <taxon>Oleiphilaceae</taxon>
        <taxon>Oleiphilus</taxon>
    </lineage>
</organism>
<keyword evidence="2" id="KW-0067">ATP-binding</keyword>
<dbReference type="PROSITE" id="PS00675">
    <property type="entry name" value="SIGMA54_INTERACT_1"/>
    <property type="match status" value="1"/>
</dbReference>
<keyword evidence="11" id="KW-1185">Reference proteome</keyword>
<dbReference type="InterPro" id="IPR002197">
    <property type="entry name" value="HTH_Fis"/>
</dbReference>
<dbReference type="InterPro" id="IPR035965">
    <property type="entry name" value="PAS-like_dom_sf"/>
</dbReference>
<dbReference type="InterPro" id="IPR013767">
    <property type="entry name" value="PAS_fold"/>
</dbReference>
<sequence>MRIRVFVQERLDLLTKITLAADADQDLEHLKQRYELILQAMGEGVYGLNERGLTTFVNKAAEDMTGWPAQDLLGKVVHDFHHHTKVDGSPYPSRECPIYQTLQDGIGRHVDHEVFWRKDGTRFPVEYISTAIVRAGRIIGAVIVFKDISERRESEQRLQLALQQVEQLKEQLQAENRYLMDEIREEYNFSNLIGQSPSLKHILSQIEHVAPTLASVLIQGESGTGKELIARAIHDASDRKDRPLVKVNCGAITPSLVESELFGHEKGAFTGALQKRLGRFELAHGGTLFLDEVGELPLDIQVKLLRVLQEGEFERVGSSATRQVDVRIIAATNRPIQGMIERGEFRSDLYYRLSVFPIQVPSLRQRQEDIPLLAEHTLRRLNQKIGKKFTAISNATLKRFKTYHWPGNIRELQNVIERAAIVGSPPELDVTSLPGLAVNSDSEAQVKTAALDSFPTDGDIPENTAPVTLLTLVEVERQHIIRALEHTNWIIAGKLGAAEMLGMPPSTLRSRMKKLDIVRA</sequence>
<dbReference type="Pfam" id="PF00158">
    <property type="entry name" value="Sigma54_activat"/>
    <property type="match status" value="1"/>
</dbReference>
<dbReference type="GO" id="GO:0005524">
    <property type="term" value="F:ATP binding"/>
    <property type="evidence" value="ECO:0007669"/>
    <property type="project" value="UniProtKB-KW"/>
</dbReference>
<dbReference type="Pfam" id="PF02954">
    <property type="entry name" value="HTH_8"/>
    <property type="match status" value="1"/>
</dbReference>
<feature type="domain" description="Sigma-54 factor interaction" evidence="7">
    <location>
        <begin position="192"/>
        <end position="421"/>
    </location>
</feature>
<dbReference type="SMART" id="SM00091">
    <property type="entry name" value="PAS"/>
    <property type="match status" value="1"/>
</dbReference>
<dbReference type="Gene3D" id="3.40.50.300">
    <property type="entry name" value="P-loop containing nucleotide triphosphate hydrolases"/>
    <property type="match status" value="1"/>
</dbReference>
<evidence type="ECO:0000259" key="9">
    <source>
        <dbReference type="PROSITE" id="PS50113"/>
    </source>
</evidence>